<evidence type="ECO:0000256" key="1">
    <source>
        <dbReference type="ARBA" id="ARBA00004123"/>
    </source>
</evidence>
<feature type="compositionally biased region" description="Polar residues" evidence="5">
    <location>
        <begin position="263"/>
        <end position="281"/>
    </location>
</feature>
<evidence type="ECO:0000313" key="7">
    <source>
        <dbReference type="EMBL" id="TFK92444.1"/>
    </source>
</evidence>
<feature type="compositionally biased region" description="Polar residues" evidence="5">
    <location>
        <begin position="24"/>
        <end position="33"/>
    </location>
</feature>
<sequence>MHISFQPVPSPAASPIAASMATPQSEPFPSSTIGGPFKFQSGPFTGRIVRSALQELQKADRGRKYARKDKRPLDPPPVVRMFCFQTVHAGTSAEVEQEYENFDEHSTFGFVCHVDLIPIRPDTTSSSDPRKTGTPHAQMSLPSADYIDRYGESCTSLLFGETFVPCSLVEHEGRHAALFVFSDLAVRQEGRFVLRYRVFNIRGEGRYIPILAECYGGSFEIFSTKTFPGLRASTDLTKTLSLNGIRVNSRYRERKIRKRPRQTTESFTSESPKASSPTARASVSKYPKQQAILPSTQGRGTSSQPRSGLFGSDAQASQAALDAWHEKEAREEQMSSRSTSRSFSMDGS</sequence>
<dbReference type="InterPro" id="IPR038491">
    <property type="entry name" value="Velvet_dom_sf"/>
</dbReference>
<feature type="compositionally biased region" description="Low complexity" evidence="5">
    <location>
        <begin position="335"/>
        <end position="348"/>
    </location>
</feature>
<dbReference type="EMBL" id="ML210998">
    <property type="protein sequence ID" value="TFK92444.1"/>
    <property type="molecule type" value="Genomic_DNA"/>
</dbReference>
<dbReference type="InterPro" id="IPR037525">
    <property type="entry name" value="Velvet_dom"/>
</dbReference>
<organism evidence="7 8">
    <name type="scientific">Polyporus arcularius HHB13444</name>
    <dbReference type="NCBI Taxonomy" id="1314778"/>
    <lineage>
        <taxon>Eukaryota</taxon>
        <taxon>Fungi</taxon>
        <taxon>Dikarya</taxon>
        <taxon>Basidiomycota</taxon>
        <taxon>Agaricomycotina</taxon>
        <taxon>Agaricomycetes</taxon>
        <taxon>Polyporales</taxon>
        <taxon>Polyporaceae</taxon>
        <taxon>Polyporus</taxon>
    </lineage>
</organism>
<proteinExistence type="predicted"/>
<gene>
    <name evidence="7" type="ORF">K466DRAFT_581873</name>
</gene>
<feature type="compositionally biased region" description="Low complexity" evidence="5">
    <location>
        <begin position="11"/>
        <end position="23"/>
    </location>
</feature>
<feature type="compositionally biased region" description="Polar residues" evidence="5">
    <location>
        <begin position="292"/>
        <end position="306"/>
    </location>
</feature>
<dbReference type="Proteomes" id="UP000308197">
    <property type="component" value="Unassembled WGS sequence"/>
</dbReference>
<evidence type="ECO:0000256" key="4">
    <source>
        <dbReference type="ARBA" id="ARBA00023242"/>
    </source>
</evidence>
<dbReference type="PANTHER" id="PTHR33572">
    <property type="entry name" value="SPORE DEVELOPMENT REGULATOR VOSA"/>
    <property type="match status" value="1"/>
</dbReference>
<comment type="subcellular location">
    <subcellularLocation>
        <location evidence="1">Nucleus</location>
    </subcellularLocation>
</comment>
<feature type="region of interest" description="Disordered" evidence="5">
    <location>
        <begin position="251"/>
        <end position="348"/>
    </location>
</feature>
<reference evidence="7 8" key="1">
    <citation type="journal article" date="2019" name="Nat. Ecol. Evol.">
        <title>Megaphylogeny resolves global patterns of mushroom evolution.</title>
        <authorList>
            <person name="Varga T."/>
            <person name="Krizsan K."/>
            <person name="Foldi C."/>
            <person name="Dima B."/>
            <person name="Sanchez-Garcia M."/>
            <person name="Sanchez-Ramirez S."/>
            <person name="Szollosi G.J."/>
            <person name="Szarkandi J.G."/>
            <person name="Papp V."/>
            <person name="Albert L."/>
            <person name="Andreopoulos W."/>
            <person name="Angelini C."/>
            <person name="Antonin V."/>
            <person name="Barry K.W."/>
            <person name="Bougher N.L."/>
            <person name="Buchanan P."/>
            <person name="Buyck B."/>
            <person name="Bense V."/>
            <person name="Catcheside P."/>
            <person name="Chovatia M."/>
            <person name="Cooper J."/>
            <person name="Damon W."/>
            <person name="Desjardin D."/>
            <person name="Finy P."/>
            <person name="Geml J."/>
            <person name="Haridas S."/>
            <person name="Hughes K."/>
            <person name="Justo A."/>
            <person name="Karasinski D."/>
            <person name="Kautmanova I."/>
            <person name="Kiss B."/>
            <person name="Kocsube S."/>
            <person name="Kotiranta H."/>
            <person name="LaButti K.M."/>
            <person name="Lechner B.E."/>
            <person name="Liimatainen K."/>
            <person name="Lipzen A."/>
            <person name="Lukacs Z."/>
            <person name="Mihaltcheva S."/>
            <person name="Morgado L.N."/>
            <person name="Niskanen T."/>
            <person name="Noordeloos M.E."/>
            <person name="Ohm R.A."/>
            <person name="Ortiz-Santana B."/>
            <person name="Ovrebo C."/>
            <person name="Racz N."/>
            <person name="Riley R."/>
            <person name="Savchenko A."/>
            <person name="Shiryaev A."/>
            <person name="Soop K."/>
            <person name="Spirin V."/>
            <person name="Szebenyi C."/>
            <person name="Tomsovsky M."/>
            <person name="Tulloss R.E."/>
            <person name="Uehling J."/>
            <person name="Grigoriev I.V."/>
            <person name="Vagvolgyi C."/>
            <person name="Papp T."/>
            <person name="Martin F.M."/>
            <person name="Miettinen O."/>
            <person name="Hibbett D.S."/>
            <person name="Nagy L.G."/>
        </authorList>
    </citation>
    <scope>NUCLEOTIDE SEQUENCE [LARGE SCALE GENOMIC DNA]</scope>
    <source>
        <strain evidence="7 8">HHB13444</strain>
    </source>
</reference>
<keyword evidence="8" id="KW-1185">Reference proteome</keyword>
<dbReference type="Gene3D" id="2.60.40.3960">
    <property type="entry name" value="Velvet domain"/>
    <property type="match status" value="1"/>
</dbReference>
<dbReference type="AlphaFoldDB" id="A0A5C3PRL7"/>
<accession>A0A5C3PRL7</accession>
<protein>
    <recommendedName>
        <fullName evidence="6">Velvet domain-containing protein</fullName>
    </recommendedName>
</protein>
<keyword evidence="2" id="KW-0805">Transcription regulation</keyword>
<evidence type="ECO:0000256" key="2">
    <source>
        <dbReference type="ARBA" id="ARBA00023015"/>
    </source>
</evidence>
<dbReference type="InterPro" id="IPR021740">
    <property type="entry name" value="Velvet"/>
</dbReference>
<feature type="region of interest" description="Disordered" evidence="5">
    <location>
        <begin position="1"/>
        <end position="36"/>
    </location>
</feature>
<dbReference type="PANTHER" id="PTHR33572:SF3">
    <property type="entry name" value="VELVET COMPLEX SUBUNIT B"/>
    <property type="match status" value="1"/>
</dbReference>
<evidence type="ECO:0000256" key="3">
    <source>
        <dbReference type="ARBA" id="ARBA00023163"/>
    </source>
</evidence>
<dbReference type="Pfam" id="PF11754">
    <property type="entry name" value="Velvet"/>
    <property type="match status" value="1"/>
</dbReference>
<dbReference type="GO" id="GO:0005634">
    <property type="term" value="C:nucleus"/>
    <property type="evidence" value="ECO:0007669"/>
    <property type="project" value="UniProtKB-SubCell"/>
</dbReference>
<feature type="compositionally biased region" description="Basic residues" evidence="5">
    <location>
        <begin position="252"/>
        <end position="261"/>
    </location>
</feature>
<feature type="compositionally biased region" description="Basic and acidic residues" evidence="5">
    <location>
        <begin position="323"/>
        <end position="334"/>
    </location>
</feature>
<feature type="domain" description="Velvet" evidence="6">
    <location>
        <begin position="46"/>
        <end position="250"/>
    </location>
</feature>
<dbReference type="PROSITE" id="PS51821">
    <property type="entry name" value="VELVET"/>
    <property type="match status" value="1"/>
</dbReference>
<keyword evidence="4" id="KW-0539">Nucleus</keyword>
<keyword evidence="3" id="KW-0804">Transcription</keyword>
<feature type="compositionally biased region" description="Low complexity" evidence="5">
    <location>
        <begin position="312"/>
        <end position="322"/>
    </location>
</feature>
<evidence type="ECO:0000256" key="5">
    <source>
        <dbReference type="SAM" id="MobiDB-lite"/>
    </source>
</evidence>
<evidence type="ECO:0000313" key="8">
    <source>
        <dbReference type="Proteomes" id="UP000308197"/>
    </source>
</evidence>
<dbReference type="InParanoid" id="A0A5C3PRL7"/>
<name>A0A5C3PRL7_9APHY</name>
<evidence type="ECO:0000259" key="6">
    <source>
        <dbReference type="PROSITE" id="PS51821"/>
    </source>
</evidence>